<dbReference type="Pfam" id="PF05970">
    <property type="entry name" value="PIF1"/>
    <property type="match status" value="1"/>
</dbReference>
<evidence type="ECO:0000259" key="2">
    <source>
        <dbReference type="Pfam" id="PF05970"/>
    </source>
</evidence>
<reference evidence="3 4" key="1">
    <citation type="submission" date="2019-08" db="EMBL/GenBank/DDBJ databases">
        <title>The genome of the soybean aphid Biotype 1, its phylome, world population structure and adaptation to the North American continent.</title>
        <authorList>
            <person name="Giordano R."/>
            <person name="Donthu R.K."/>
            <person name="Hernandez A.G."/>
            <person name="Wright C.L."/>
            <person name="Zimin A.V."/>
        </authorList>
    </citation>
    <scope>NUCLEOTIDE SEQUENCE [LARGE SCALE GENOMIC DNA]</scope>
    <source>
        <tissue evidence="3">Whole aphids</tissue>
    </source>
</reference>
<comment type="cofactor">
    <cofactor evidence="1">
        <name>Mg(2+)</name>
        <dbReference type="ChEBI" id="CHEBI:18420"/>
    </cofactor>
</comment>
<accession>A0A6G0T249</accession>
<name>A0A6G0T249_APHGL</name>
<dbReference type="GO" id="GO:0043139">
    <property type="term" value="F:5'-3' DNA helicase activity"/>
    <property type="evidence" value="ECO:0007669"/>
    <property type="project" value="UniProtKB-EC"/>
</dbReference>
<sequence>MQPFLRQQIKFAIVIATYHPSNPNALWEKYKDEMVDDILHRVWTTNFNFDIESNDEMRNDALVLIEDMCVLMCGSLLSTLGMPAPNRSRHTAFNLELQREKNYDLDEQAERVQKNVPLLNAEQKNVYDSLMKVVDDGTGGIYFLDAPGGTGKTFVISLILATIRSRSQIALAVTSSGIAATLLEGGRTAHSALKLPMNLLMVD</sequence>
<dbReference type="GO" id="GO:0006310">
    <property type="term" value="P:DNA recombination"/>
    <property type="evidence" value="ECO:0007669"/>
    <property type="project" value="UniProtKB-KW"/>
</dbReference>
<keyword evidence="1" id="KW-0378">Hydrolase</keyword>
<keyword evidence="1" id="KW-0347">Helicase</keyword>
<dbReference type="SUPFAM" id="SSF52540">
    <property type="entry name" value="P-loop containing nucleoside triphosphate hydrolases"/>
    <property type="match status" value="1"/>
</dbReference>
<dbReference type="EMBL" id="VYZN01000068">
    <property type="protein sequence ID" value="KAE9524425.1"/>
    <property type="molecule type" value="Genomic_DNA"/>
</dbReference>
<dbReference type="InterPro" id="IPR027417">
    <property type="entry name" value="P-loop_NTPase"/>
</dbReference>
<feature type="domain" description="DNA helicase Pif1-like DEAD-box helicase" evidence="2">
    <location>
        <begin position="119"/>
        <end position="198"/>
    </location>
</feature>
<dbReference type="AlphaFoldDB" id="A0A6G0T249"/>
<keyword evidence="1" id="KW-0227">DNA damage</keyword>
<dbReference type="OrthoDB" id="6615588at2759"/>
<comment type="caution">
    <text evidence="3">The sequence shown here is derived from an EMBL/GenBank/DDBJ whole genome shotgun (WGS) entry which is preliminary data.</text>
</comment>
<keyword evidence="1" id="KW-0234">DNA repair</keyword>
<dbReference type="GO" id="GO:0006281">
    <property type="term" value="P:DNA repair"/>
    <property type="evidence" value="ECO:0007669"/>
    <property type="project" value="UniProtKB-KW"/>
</dbReference>
<gene>
    <name evidence="3" type="ORF">AGLY_015146</name>
</gene>
<dbReference type="GO" id="GO:0000723">
    <property type="term" value="P:telomere maintenance"/>
    <property type="evidence" value="ECO:0007669"/>
    <property type="project" value="InterPro"/>
</dbReference>
<evidence type="ECO:0000313" key="4">
    <source>
        <dbReference type="Proteomes" id="UP000475862"/>
    </source>
</evidence>
<proteinExistence type="inferred from homology"/>
<dbReference type="Gene3D" id="3.40.50.300">
    <property type="entry name" value="P-loop containing nucleotide triphosphate hydrolases"/>
    <property type="match status" value="1"/>
</dbReference>
<dbReference type="PANTHER" id="PTHR10492">
    <property type="match status" value="1"/>
</dbReference>
<keyword evidence="1" id="KW-0547">Nucleotide-binding</keyword>
<keyword evidence="4" id="KW-1185">Reference proteome</keyword>
<dbReference type="EC" id="5.6.2.3" evidence="1"/>
<dbReference type="GO" id="GO:0016787">
    <property type="term" value="F:hydrolase activity"/>
    <property type="evidence" value="ECO:0007669"/>
    <property type="project" value="UniProtKB-KW"/>
</dbReference>
<evidence type="ECO:0000256" key="1">
    <source>
        <dbReference type="RuleBase" id="RU363044"/>
    </source>
</evidence>
<dbReference type="Proteomes" id="UP000475862">
    <property type="component" value="Unassembled WGS sequence"/>
</dbReference>
<protein>
    <recommendedName>
        <fullName evidence="1">ATP-dependent DNA helicase</fullName>
        <ecNumber evidence="1">5.6.2.3</ecNumber>
    </recommendedName>
</protein>
<comment type="catalytic activity">
    <reaction evidence="1">
        <text>ATP + H2O = ADP + phosphate + H(+)</text>
        <dbReference type="Rhea" id="RHEA:13065"/>
        <dbReference type="ChEBI" id="CHEBI:15377"/>
        <dbReference type="ChEBI" id="CHEBI:15378"/>
        <dbReference type="ChEBI" id="CHEBI:30616"/>
        <dbReference type="ChEBI" id="CHEBI:43474"/>
        <dbReference type="ChEBI" id="CHEBI:456216"/>
        <dbReference type="EC" id="5.6.2.3"/>
    </reaction>
</comment>
<dbReference type="GO" id="GO:0005524">
    <property type="term" value="F:ATP binding"/>
    <property type="evidence" value="ECO:0007669"/>
    <property type="project" value="UniProtKB-KW"/>
</dbReference>
<comment type="similarity">
    <text evidence="1">Belongs to the helicase family.</text>
</comment>
<organism evidence="3 4">
    <name type="scientific">Aphis glycines</name>
    <name type="common">Soybean aphid</name>
    <dbReference type="NCBI Taxonomy" id="307491"/>
    <lineage>
        <taxon>Eukaryota</taxon>
        <taxon>Metazoa</taxon>
        <taxon>Ecdysozoa</taxon>
        <taxon>Arthropoda</taxon>
        <taxon>Hexapoda</taxon>
        <taxon>Insecta</taxon>
        <taxon>Pterygota</taxon>
        <taxon>Neoptera</taxon>
        <taxon>Paraneoptera</taxon>
        <taxon>Hemiptera</taxon>
        <taxon>Sternorrhyncha</taxon>
        <taxon>Aphidomorpha</taxon>
        <taxon>Aphidoidea</taxon>
        <taxon>Aphididae</taxon>
        <taxon>Aphidini</taxon>
        <taxon>Aphis</taxon>
        <taxon>Aphis</taxon>
    </lineage>
</organism>
<keyword evidence="1" id="KW-0233">DNA recombination</keyword>
<evidence type="ECO:0000313" key="3">
    <source>
        <dbReference type="EMBL" id="KAE9524425.1"/>
    </source>
</evidence>
<keyword evidence="1" id="KW-0067">ATP-binding</keyword>
<dbReference type="PANTHER" id="PTHR10492:SF57">
    <property type="entry name" value="ATP-DEPENDENT DNA HELICASE"/>
    <property type="match status" value="1"/>
</dbReference>
<dbReference type="InterPro" id="IPR010285">
    <property type="entry name" value="DNA_helicase_pif1-like_DEAD"/>
</dbReference>